<evidence type="ECO:0000259" key="3">
    <source>
        <dbReference type="PROSITE" id="PS50983"/>
    </source>
</evidence>
<feature type="domain" description="Fe/B12 periplasmic-binding" evidence="3">
    <location>
        <begin position="48"/>
        <end position="319"/>
    </location>
</feature>
<feature type="signal peptide" evidence="2">
    <location>
        <begin position="1"/>
        <end position="16"/>
    </location>
</feature>
<protein>
    <submittedName>
        <fullName evidence="4">Hemin receptor</fullName>
    </submittedName>
</protein>
<reference evidence="5" key="1">
    <citation type="submission" date="2019-05" db="EMBL/GenBank/DDBJ databases">
        <title>Complete genome sequencing of Dialister sp. strain 5BBH33.</title>
        <authorList>
            <person name="Sakamoto M."/>
            <person name="Murakami T."/>
            <person name="Mori H."/>
        </authorList>
    </citation>
    <scope>NUCLEOTIDE SEQUENCE [LARGE SCALE GENOMIC DNA]</scope>
    <source>
        <strain evidence="5">5BBH33</strain>
    </source>
</reference>
<dbReference type="Proteomes" id="UP000320585">
    <property type="component" value="Chromosome"/>
</dbReference>
<name>A0A8E3ZJG3_9FIRM</name>
<comment type="similarity">
    <text evidence="1">Belongs to the bacterial solute-binding protein 8 family.</text>
</comment>
<keyword evidence="5" id="KW-1185">Reference proteome</keyword>
<dbReference type="EMBL" id="AP019697">
    <property type="protein sequence ID" value="BBK24597.1"/>
    <property type="molecule type" value="Genomic_DNA"/>
</dbReference>
<evidence type="ECO:0000256" key="1">
    <source>
        <dbReference type="ARBA" id="ARBA00008814"/>
    </source>
</evidence>
<dbReference type="OrthoDB" id="1632098at2"/>
<dbReference type="PANTHER" id="PTHR30535">
    <property type="entry name" value="VITAMIN B12-BINDING PROTEIN"/>
    <property type="match status" value="1"/>
</dbReference>
<proteinExistence type="inferred from homology"/>
<dbReference type="InterPro" id="IPR050902">
    <property type="entry name" value="ABC_Transporter_SBP"/>
</dbReference>
<keyword evidence="2" id="KW-0732">Signal</keyword>
<accession>A0A8E3ZJG3</accession>
<evidence type="ECO:0000313" key="4">
    <source>
        <dbReference type="EMBL" id="BBK24597.1"/>
    </source>
</evidence>
<evidence type="ECO:0000313" key="5">
    <source>
        <dbReference type="Proteomes" id="UP000320585"/>
    </source>
</evidence>
<dbReference type="KEGG" id="dho:Dia5BBH33_05320"/>
<dbReference type="PROSITE" id="PS51257">
    <property type="entry name" value="PROKAR_LIPOPROTEIN"/>
    <property type="match status" value="1"/>
</dbReference>
<dbReference type="RefSeq" id="WP_108849936.1">
    <property type="nucleotide sequence ID" value="NZ_AP019697.1"/>
</dbReference>
<sequence length="327" mass="36197">MKKFFLIFFCCFLSMAMLTGCMVEKSSTGRVLTDDAGREVRIPEKPSHIISLTYGTDEVLLGLVSTKRISALSKYAGDEGITFVTKKEKEAVGRTMDLNPEAVMALKPDLVLVSKGTPANFVQTLSASGVPVFVSIIPKNWDDMEVRIKGIAKAVDEEDKGNQMIEDMREKRDALEKKLSAISPDQERKALGLSFRGILGKKGTLFAEVLEMAHVKDGAAIYDIREIPRGSSTFISMEVLPAIDPDVILLPVWQSGMHMSESEFAHEILSNPAFQDVKAVKNHRMVPFPERYKFVMSQHITDSVEASAKAVYPELFDDPDSMTVNGN</sequence>
<dbReference type="PROSITE" id="PS50983">
    <property type="entry name" value="FE_B12_PBP"/>
    <property type="match status" value="1"/>
</dbReference>
<dbReference type="Pfam" id="PF01497">
    <property type="entry name" value="Peripla_BP_2"/>
    <property type="match status" value="1"/>
</dbReference>
<dbReference type="GeneID" id="92715750"/>
<dbReference type="GO" id="GO:0071281">
    <property type="term" value="P:cellular response to iron ion"/>
    <property type="evidence" value="ECO:0007669"/>
    <property type="project" value="TreeGrafter"/>
</dbReference>
<keyword evidence="4" id="KW-0675">Receptor</keyword>
<gene>
    <name evidence="4" type="ORF">Dia5BBH33_05320</name>
</gene>
<dbReference type="AlphaFoldDB" id="A0A8E3ZJG3"/>
<evidence type="ECO:0000256" key="2">
    <source>
        <dbReference type="SAM" id="SignalP"/>
    </source>
</evidence>
<organism evidence="4 5">
    <name type="scientific">Dialister hominis</name>
    <dbReference type="NCBI Taxonomy" id="2582419"/>
    <lineage>
        <taxon>Bacteria</taxon>
        <taxon>Bacillati</taxon>
        <taxon>Bacillota</taxon>
        <taxon>Negativicutes</taxon>
        <taxon>Veillonellales</taxon>
        <taxon>Veillonellaceae</taxon>
        <taxon>Dialister</taxon>
    </lineage>
</organism>
<feature type="chain" id="PRO_5038452643" evidence="2">
    <location>
        <begin position="17"/>
        <end position="327"/>
    </location>
</feature>
<dbReference type="SUPFAM" id="SSF53807">
    <property type="entry name" value="Helical backbone' metal receptor"/>
    <property type="match status" value="1"/>
</dbReference>
<dbReference type="InterPro" id="IPR002491">
    <property type="entry name" value="ABC_transptr_periplasmic_BD"/>
</dbReference>
<dbReference type="PANTHER" id="PTHR30535:SF34">
    <property type="entry name" value="MOLYBDATE-BINDING PROTEIN MOLA"/>
    <property type="match status" value="1"/>
</dbReference>
<dbReference type="Gene3D" id="3.40.50.1980">
    <property type="entry name" value="Nitrogenase molybdenum iron protein domain"/>
    <property type="match status" value="2"/>
</dbReference>